<organism evidence="1 2">
    <name type="scientific">Aeribacillus composti</name>
    <dbReference type="NCBI Taxonomy" id="1868734"/>
    <lineage>
        <taxon>Bacteria</taxon>
        <taxon>Bacillati</taxon>
        <taxon>Bacillota</taxon>
        <taxon>Bacilli</taxon>
        <taxon>Bacillales</taxon>
        <taxon>Bacillaceae</taxon>
        <taxon>Aeribacillus</taxon>
    </lineage>
</organism>
<dbReference type="Proteomes" id="UP001303701">
    <property type="component" value="Chromosome"/>
</dbReference>
<dbReference type="GeneID" id="301125673"/>
<gene>
    <name evidence="1" type="ORF">RI196_06830</name>
</gene>
<evidence type="ECO:0000313" key="2">
    <source>
        <dbReference type="Proteomes" id="UP001303701"/>
    </source>
</evidence>
<dbReference type="EMBL" id="CP134501">
    <property type="protein sequence ID" value="WNF34363.1"/>
    <property type="molecule type" value="Genomic_DNA"/>
</dbReference>
<evidence type="ECO:0000313" key="1">
    <source>
        <dbReference type="EMBL" id="WNF34363.1"/>
    </source>
</evidence>
<name>A0ABY9WEJ3_9BACI</name>
<sequence>MDHNKNVKNKKDVKQDLEFGNELGDFNAAKIYDILEENKRKTKTKGEGC</sequence>
<proteinExistence type="predicted"/>
<keyword evidence="2" id="KW-1185">Reference proteome</keyword>
<dbReference type="RefSeq" id="WP_165381907.1">
    <property type="nucleotide sequence ID" value="NZ_CP134501.1"/>
</dbReference>
<reference evidence="1 2" key="1">
    <citation type="submission" date="2023-09" db="EMBL/GenBank/DDBJ databases">
        <title>Different Types of Thermotolerant Ring-Cleaving Dioxygenases derived from Aeribacillus composti HB-1 applied for multiple aromatic hydrocarbons removal.</title>
        <authorList>
            <person name="Cao L."/>
            <person name="Li M."/>
            <person name="Ma T."/>
        </authorList>
    </citation>
    <scope>NUCLEOTIDE SEQUENCE [LARGE SCALE GENOMIC DNA]</scope>
    <source>
        <strain evidence="1 2">HB-1</strain>
    </source>
</reference>
<protein>
    <submittedName>
        <fullName evidence="1">Uncharacterized protein</fullName>
    </submittedName>
</protein>
<accession>A0ABY9WEJ3</accession>